<comment type="subunit">
    <text evidence="1">Component of the RNA polymerase III (Pol III) complex consisting of 17 subunits.</text>
</comment>
<name>Q98S04_GUITH</name>
<evidence type="ECO:0000256" key="1">
    <source>
        <dbReference type="RuleBase" id="RU367076"/>
    </source>
</evidence>
<dbReference type="Proteomes" id="UP000242167">
    <property type="component" value="Nucleomorph 3"/>
</dbReference>
<dbReference type="EMBL" id="HBKN01029804">
    <property type="protein sequence ID" value="CAE2314065.1"/>
    <property type="molecule type" value="Transcribed_RNA"/>
</dbReference>
<comment type="function">
    <text evidence="1">DNA-dependent RNA polymerase catalyzes the transcription of DNA into RNA using the four ribonucleoside triphosphates as substrates. Specific core component of RNA polymerase III which synthesizes small RNAs, such as 5S rRNA and tRNAs.</text>
</comment>
<keyword evidence="1" id="KW-0804">Transcription</keyword>
<reference evidence="3" key="2">
    <citation type="submission" date="2021-01" db="EMBL/GenBank/DDBJ databases">
        <authorList>
            <person name="Corre E."/>
            <person name="Pelletier E."/>
            <person name="Niang G."/>
            <person name="Scheremetjew M."/>
            <person name="Finn R."/>
            <person name="Kale V."/>
            <person name="Holt S."/>
            <person name="Cochrane G."/>
            <person name="Meng A."/>
            <person name="Brown T."/>
            <person name="Cohen L."/>
        </authorList>
    </citation>
    <scope>NUCLEOTIDE SEQUENCE</scope>
    <source>
        <strain evidence="3">CCMP 2712</strain>
    </source>
</reference>
<evidence type="ECO:0000313" key="2">
    <source>
        <dbReference type="EMBL" id="AAK39774.1"/>
    </source>
</evidence>
<keyword evidence="1" id="KW-0240">DNA-directed RNA polymerase</keyword>
<accession>Q98S04</accession>
<protein>
    <recommendedName>
        <fullName evidence="1">DNA-directed RNA polymerase III subunit RPC3</fullName>
        <shortName evidence="1">RNA polymerase III subunit C3</shortName>
    </recommendedName>
</protein>
<reference evidence="2 4" key="1">
    <citation type="journal article" date="2001" name="Nature">
        <title>The highly reduced genome of an enslaved algal nucleus.</title>
        <authorList>
            <person name="Douglas S."/>
            <person name="Zauner S."/>
            <person name="Fraunholz M."/>
            <person name="Beaton M."/>
            <person name="Penny S."/>
            <person name="Deng L."/>
            <person name="Wu X."/>
            <person name="Reith M."/>
            <person name="Cavalier-Smith T."/>
            <person name="Maier U."/>
        </authorList>
    </citation>
    <scope>NUCLEOTIDE SEQUENCE [LARGE SCALE GENOMIC DNA]</scope>
</reference>
<proteinExistence type="inferred from homology"/>
<sequence length="456" mass="54335">MKQDLIIILASELVRKDFGDLISTVFFIICYHKNCNLLLLNSSLKNVEYKILRNTIVTLFQHNLIYTNIFISDFFEIHYKLESIIIKPRICEVFMRIRFSKFLCFSEHEYGTEAIKLTQQFMRNGQIKINNLLECSSIEIHKTLYLEDIIVQMNRDGFIDLTKNLRQINVNSSNLNVSKFTLLRNKAIIKSIYHWNMSYSKFVLFNKLSISLSLFGDKISKLSHEILRYFFCKLINFKYSYLFRIFIPLDCLSDGLLDLNENSITNDIILFKVKDLCLKDKFLNLSKSYFNIELDKIFDIISSSFIKNYSYINFGNKFSDLIELFTVFGKMNIKELIKYSGTSLKCCKKILYRLFRLGVLYLTENIFQKDEHAKNEELEYRLEMFEFKNKILNEILKSAINFFIRYENMKIYMIKLCKINQKNIITHQDVTLKIKNDLQLIFVIISRLDEWLIYLM</sequence>
<organism evidence="2 4">
    <name type="scientific">Guillardia theta</name>
    <name type="common">Cryptophyte</name>
    <name type="synonym">Cryptomonas phi</name>
    <dbReference type="NCBI Taxonomy" id="55529"/>
    <lineage>
        <taxon>Eukaryota</taxon>
        <taxon>Cryptophyceae</taxon>
        <taxon>Pyrenomonadales</taxon>
        <taxon>Geminigeraceae</taxon>
        <taxon>Guillardia</taxon>
    </lineage>
</organism>
<gene>
    <name evidence="2" type="primary">orf456</name>
    <name evidence="3" type="ORF">GTHE00462_LOCUS23107</name>
</gene>
<dbReference type="InterPro" id="IPR036388">
    <property type="entry name" value="WH-like_DNA-bd_sf"/>
</dbReference>
<comment type="subcellular location">
    <subcellularLocation>
        <location evidence="1">Nucleus</location>
    </subcellularLocation>
</comment>
<keyword evidence="2" id="KW-0542">Nucleomorph</keyword>
<dbReference type="InterPro" id="IPR039748">
    <property type="entry name" value="RPC3"/>
</dbReference>
<dbReference type="GO" id="GO:0005666">
    <property type="term" value="C:RNA polymerase III complex"/>
    <property type="evidence" value="ECO:0007669"/>
    <property type="project" value="UniProtKB-UniRule"/>
</dbReference>
<dbReference type="PIR" id="A90136">
    <property type="entry name" value="A90136"/>
</dbReference>
<dbReference type="RefSeq" id="XP_001713465.1">
    <property type="nucleotide sequence ID" value="XM_001713413.1"/>
</dbReference>
<comment type="similarity">
    <text evidence="1">Belongs to the eukaryotic RPC3/POLR3C RNA polymerase subunit family.</text>
</comment>
<evidence type="ECO:0000313" key="4">
    <source>
        <dbReference type="Proteomes" id="UP000242167"/>
    </source>
</evidence>
<dbReference type="PANTHER" id="PTHR12949:SF0">
    <property type="entry name" value="DNA-DIRECTED RNA POLYMERASE III SUBUNIT RPC3"/>
    <property type="match status" value="1"/>
</dbReference>
<dbReference type="GO" id="GO:0003697">
    <property type="term" value="F:single-stranded DNA binding"/>
    <property type="evidence" value="ECO:0007669"/>
    <property type="project" value="UniProtKB-UniRule"/>
</dbReference>
<dbReference type="Gene3D" id="1.10.10.10">
    <property type="entry name" value="Winged helix-like DNA-binding domain superfamily/Winged helix DNA-binding domain"/>
    <property type="match status" value="1"/>
</dbReference>
<dbReference type="AlphaFoldDB" id="Q98S04"/>
<dbReference type="GeneID" id="857247"/>
<dbReference type="PANTHER" id="PTHR12949">
    <property type="entry name" value="RNA POLYMERASE III DNA DIRECTED -RELATED"/>
    <property type="match status" value="1"/>
</dbReference>
<geneLocation type="nucleomorph" evidence="2"/>
<keyword evidence="1" id="KW-0539">Nucleus</keyword>
<dbReference type="EMBL" id="AF083031">
    <property type="protein sequence ID" value="AAK39774.1"/>
    <property type="molecule type" value="Genomic_DNA"/>
</dbReference>
<evidence type="ECO:0000313" key="3">
    <source>
        <dbReference type="EMBL" id="CAE2314065.1"/>
    </source>
</evidence>